<feature type="domain" description="Nucleoside diphosphate kinase-like" evidence="9">
    <location>
        <begin position="5"/>
        <end position="144"/>
    </location>
</feature>
<dbReference type="PROSITE" id="PS51374">
    <property type="entry name" value="NDPK_LIKE"/>
    <property type="match status" value="1"/>
</dbReference>
<dbReference type="Gene3D" id="3.30.70.141">
    <property type="entry name" value="Nucleoside diphosphate kinase-like domain"/>
    <property type="match status" value="1"/>
</dbReference>
<keyword evidence="6" id="KW-0479">Metal-binding</keyword>
<dbReference type="InterPro" id="IPR034907">
    <property type="entry name" value="NDK-like_dom"/>
</dbReference>
<comment type="similarity">
    <text evidence="2 6 7 8">Belongs to the NDK family.</text>
</comment>
<dbReference type="GO" id="GO:0006228">
    <property type="term" value="P:UTP biosynthetic process"/>
    <property type="evidence" value="ECO:0007669"/>
    <property type="project" value="UniProtKB-UniRule"/>
</dbReference>
<dbReference type="PANTHER" id="PTHR11349">
    <property type="entry name" value="NUCLEOSIDE DIPHOSPHATE KINASE"/>
    <property type="match status" value="1"/>
</dbReference>
<evidence type="ECO:0000259" key="9">
    <source>
        <dbReference type="SMART" id="SM00562"/>
    </source>
</evidence>
<organism evidence="10 11">
    <name type="scientific">Halorarum halophilum</name>
    <dbReference type="NCBI Taxonomy" id="2743090"/>
    <lineage>
        <taxon>Archaea</taxon>
        <taxon>Methanobacteriati</taxon>
        <taxon>Methanobacteriota</taxon>
        <taxon>Stenosarchaea group</taxon>
        <taxon>Halobacteria</taxon>
        <taxon>Halobacteriales</taxon>
        <taxon>Haloferacaceae</taxon>
        <taxon>Halorarum</taxon>
    </lineage>
</organism>
<comment type="catalytic activity">
    <reaction evidence="6">
        <text>a 2'-deoxyribonucleoside 5'-diphosphate + ATP = a 2'-deoxyribonucleoside 5'-triphosphate + ADP</text>
        <dbReference type="Rhea" id="RHEA:44640"/>
        <dbReference type="ChEBI" id="CHEBI:30616"/>
        <dbReference type="ChEBI" id="CHEBI:61560"/>
        <dbReference type="ChEBI" id="CHEBI:73316"/>
        <dbReference type="ChEBI" id="CHEBI:456216"/>
        <dbReference type="EC" id="2.7.4.6"/>
    </reaction>
</comment>
<dbReference type="PRINTS" id="PR01243">
    <property type="entry name" value="NUCDPKINASE"/>
</dbReference>
<evidence type="ECO:0000256" key="7">
    <source>
        <dbReference type="PROSITE-ProRule" id="PRU00706"/>
    </source>
</evidence>
<evidence type="ECO:0000256" key="5">
    <source>
        <dbReference type="ARBA" id="ARBA00022777"/>
    </source>
</evidence>
<dbReference type="SUPFAM" id="SSF54919">
    <property type="entry name" value="Nucleoside diphosphate kinase, NDK"/>
    <property type="match status" value="1"/>
</dbReference>
<feature type="binding site" evidence="6 7">
    <location>
        <position position="95"/>
    </location>
    <ligand>
        <name>ATP</name>
        <dbReference type="ChEBI" id="CHEBI:30616"/>
    </ligand>
</feature>
<dbReference type="RefSeq" id="WP_179168169.1">
    <property type="nucleotide sequence ID" value="NZ_CP058529.1"/>
</dbReference>
<protein>
    <recommendedName>
        <fullName evidence="6">Nucleoside diphosphate kinase</fullName>
        <shortName evidence="6">NDK</shortName>
        <shortName evidence="6">NDP kinase</shortName>
        <ecNumber evidence="6">2.7.4.6</ecNumber>
    </recommendedName>
    <alternativeName>
        <fullName evidence="6">Nucleoside-2-P kinase</fullName>
    </alternativeName>
</protein>
<sequence>MSHHDERTFVMVKPDGVQRGLIGEIVSRFEDRGLKLVGGKFMRIDEELAHEHYGEHEGKPFFEGLVEFITSGPVFAMVWEGADATRQVRGMMGETDPAESAPGTIRGDFGLDLGQNVIHGSDHEDEGANEREIALFFDDDELVDWDLGTAEWVYEDVGDH</sequence>
<keyword evidence="4 6" id="KW-0808">Transferase</keyword>
<dbReference type="InterPro" id="IPR001564">
    <property type="entry name" value="Nucleoside_diP_kinase"/>
</dbReference>
<dbReference type="AlphaFoldDB" id="A0A7D5K6C8"/>
<evidence type="ECO:0000256" key="3">
    <source>
        <dbReference type="ARBA" id="ARBA00022553"/>
    </source>
</evidence>
<dbReference type="Proteomes" id="UP000509750">
    <property type="component" value="Chromosome"/>
</dbReference>
<dbReference type="Pfam" id="PF00334">
    <property type="entry name" value="NDK"/>
    <property type="match status" value="1"/>
</dbReference>
<evidence type="ECO:0000256" key="2">
    <source>
        <dbReference type="ARBA" id="ARBA00008142"/>
    </source>
</evidence>
<evidence type="ECO:0000313" key="11">
    <source>
        <dbReference type="Proteomes" id="UP000509750"/>
    </source>
</evidence>
<feature type="binding site" evidence="6 7">
    <location>
        <position position="106"/>
    </location>
    <ligand>
        <name>ATP</name>
        <dbReference type="ChEBI" id="CHEBI:30616"/>
    </ligand>
</feature>
<gene>
    <name evidence="6 10" type="primary">ndk</name>
    <name evidence="10" type="ORF">HUG10_03155</name>
</gene>
<evidence type="ECO:0000313" key="10">
    <source>
        <dbReference type="EMBL" id="QLG26594.1"/>
    </source>
</evidence>
<comment type="function">
    <text evidence="6">Major role in the synthesis of nucleoside triphosphates other than ATP. The ATP gamma phosphate is transferred to the NDP beta phosphate via a ping-pong mechanism, using a phosphorylated active-site intermediate.</text>
</comment>
<dbReference type="GO" id="GO:0004550">
    <property type="term" value="F:nucleoside diphosphate kinase activity"/>
    <property type="evidence" value="ECO:0007669"/>
    <property type="project" value="UniProtKB-UniRule"/>
</dbReference>
<dbReference type="FunFam" id="3.30.70.141:FF:000002">
    <property type="entry name" value="Nucleoside diphosphate kinase"/>
    <property type="match status" value="1"/>
</dbReference>
<proteinExistence type="inferred from homology"/>
<dbReference type="GeneID" id="56027798"/>
<keyword evidence="6" id="KW-0546">Nucleotide metabolism</keyword>
<keyword evidence="6" id="KW-0460">Magnesium</keyword>
<dbReference type="GO" id="GO:0006183">
    <property type="term" value="P:GTP biosynthetic process"/>
    <property type="evidence" value="ECO:0007669"/>
    <property type="project" value="UniProtKB-UniRule"/>
</dbReference>
<feature type="active site" description="Pros-phosphohistidine intermediate" evidence="6 7">
    <location>
        <position position="119"/>
    </location>
</feature>
<keyword evidence="6" id="KW-0963">Cytoplasm</keyword>
<dbReference type="SMART" id="SM00562">
    <property type="entry name" value="NDK"/>
    <property type="match status" value="1"/>
</dbReference>
<dbReference type="GO" id="GO:0005524">
    <property type="term" value="F:ATP binding"/>
    <property type="evidence" value="ECO:0007669"/>
    <property type="project" value="UniProtKB-UniRule"/>
</dbReference>
<dbReference type="KEGG" id="halg:HUG10_03155"/>
<dbReference type="GO" id="GO:0006241">
    <property type="term" value="P:CTP biosynthetic process"/>
    <property type="evidence" value="ECO:0007669"/>
    <property type="project" value="UniProtKB-UniRule"/>
</dbReference>
<comment type="cofactor">
    <cofactor evidence="1 6">
        <name>Mg(2+)</name>
        <dbReference type="ChEBI" id="CHEBI:18420"/>
    </cofactor>
</comment>
<dbReference type="CDD" id="cd04413">
    <property type="entry name" value="NDPk_I"/>
    <property type="match status" value="1"/>
</dbReference>
<dbReference type="EC" id="2.7.4.6" evidence="6"/>
<dbReference type="EMBL" id="CP058529">
    <property type="protein sequence ID" value="QLG26594.1"/>
    <property type="molecule type" value="Genomic_DNA"/>
</dbReference>
<dbReference type="HAMAP" id="MF_00451">
    <property type="entry name" value="NDP_kinase"/>
    <property type="match status" value="1"/>
</dbReference>
<feature type="binding site" evidence="6 7">
    <location>
        <position position="89"/>
    </location>
    <ligand>
        <name>ATP</name>
        <dbReference type="ChEBI" id="CHEBI:30616"/>
    </ligand>
</feature>
<dbReference type="GO" id="GO:0005737">
    <property type="term" value="C:cytoplasm"/>
    <property type="evidence" value="ECO:0007669"/>
    <property type="project" value="UniProtKB-SubCell"/>
</dbReference>
<keyword evidence="6" id="KW-0067">ATP-binding</keyword>
<reference evidence="10 11" key="1">
    <citation type="submission" date="2020-07" db="EMBL/GenBank/DDBJ databases">
        <title>Gai3-2, isolated from salt lake.</title>
        <authorList>
            <person name="Cui H."/>
            <person name="Shi X."/>
        </authorList>
    </citation>
    <scope>NUCLEOTIDE SEQUENCE [LARGE SCALE GENOMIC DNA]</scope>
    <source>
        <strain evidence="10 11">Gai3-2</strain>
    </source>
</reference>
<feature type="binding site" evidence="6 7">
    <location>
        <position position="13"/>
    </location>
    <ligand>
        <name>ATP</name>
        <dbReference type="ChEBI" id="CHEBI:30616"/>
    </ligand>
</feature>
<dbReference type="InterPro" id="IPR036850">
    <property type="entry name" value="NDK-like_dom_sf"/>
</dbReference>
<keyword evidence="6" id="KW-0547">Nucleotide-binding</keyword>
<keyword evidence="11" id="KW-1185">Reference proteome</keyword>
<evidence type="ECO:0000256" key="6">
    <source>
        <dbReference type="HAMAP-Rule" id="MF_00451"/>
    </source>
</evidence>
<feature type="binding site" evidence="6 7">
    <location>
        <position position="116"/>
    </location>
    <ligand>
        <name>ATP</name>
        <dbReference type="ChEBI" id="CHEBI:30616"/>
    </ligand>
</feature>
<feature type="binding site" evidence="6 7">
    <location>
        <position position="61"/>
    </location>
    <ligand>
        <name>ATP</name>
        <dbReference type="ChEBI" id="CHEBI:30616"/>
    </ligand>
</feature>
<dbReference type="NCBIfam" id="NF001908">
    <property type="entry name" value="PRK00668.1"/>
    <property type="match status" value="1"/>
</dbReference>
<keyword evidence="5 6" id="KW-0418">Kinase</keyword>
<name>A0A7D5K6C8_9EURY</name>
<dbReference type="GO" id="GO:0046872">
    <property type="term" value="F:metal ion binding"/>
    <property type="evidence" value="ECO:0007669"/>
    <property type="project" value="UniProtKB-KW"/>
</dbReference>
<accession>A0A7D5K6C8</accession>
<comment type="catalytic activity">
    <reaction evidence="6">
        <text>a ribonucleoside 5'-diphosphate + ATP = a ribonucleoside 5'-triphosphate + ADP</text>
        <dbReference type="Rhea" id="RHEA:18113"/>
        <dbReference type="ChEBI" id="CHEBI:30616"/>
        <dbReference type="ChEBI" id="CHEBI:57930"/>
        <dbReference type="ChEBI" id="CHEBI:61557"/>
        <dbReference type="ChEBI" id="CHEBI:456216"/>
        <dbReference type="EC" id="2.7.4.6"/>
    </reaction>
</comment>
<comment type="subcellular location">
    <subcellularLocation>
        <location evidence="6">Cytoplasm</location>
    </subcellularLocation>
</comment>
<evidence type="ECO:0000256" key="8">
    <source>
        <dbReference type="RuleBase" id="RU004011"/>
    </source>
</evidence>
<dbReference type="OrthoDB" id="6874at2157"/>
<keyword evidence="3 6" id="KW-0597">Phosphoprotein</keyword>
<evidence type="ECO:0000256" key="4">
    <source>
        <dbReference type="ARBA" id="ARBA00022679"/>
    </source>
</evidence>
<evidence type="ECO:0000256" key="1">
    <source>
        <dbReference type="ARBA" id="ARBA00001946"/>
    </source>
</evidence>